<dbReference type="AlphaFoldDB" id="A0A9D2QHX7"/>
<dbReference type="Proteomes" id="UP000823922">
    <property type="component" value="Unassembled WGS sequence"/>
</dbReference>
<comment type="caution">
    <text evidence="2">The sequence shown here is derived from an EMBL/GenBank/DDBJ whole genome shotgun (WGS) entry which is preliminary data.</text>
</comment>
<reference evidence="2" key="2">
    <citation type="submission" date="2021-04" db="EMBL/GenBank/DDBJ databases">
        <authorList>
            <person name="Gilroy R."/>
        </authorList>
    </citation>
    <scope>NUCLEOTIDE SEQUENCE</scope>
    <source>
        <strain evidence="2">ChiBcec1-1630</strain>
    </source>
</reference>
<evidence type="ECO:0000313" key="2">
    <source>
        <dbReference type="EMBL" id="HJC86905.1"/>
    </source>
</evidence>
<dbReference type="PROSITE" id="PS51186">
    <property type="entry name" value="GNAT"/>
    <property type="match status" value="1"/>
</dbReference>
<dbReference type="EMBL" id="DWVS01000062">
    <property type="protein sequence ID" value="HJC86905.1"/>
    <property type="molecule type" value="Genomic_DNA"/>
</dbReference>
<keyword evidence="2" id="KW-0808">Transferase</keyword>
<organism evidence="2 3">
    <name type="scientific">Candidatus Eisenbergiella intestinigallinarum</name>
    <dbReference type="NCBI Taxonomy" id="2838549"/>
    <lineage>
        <taxon>Bacteria</taxon>
        <taxon>Bacillati</taxon>
        <taxon>Bacillota</taxon>
        <taxon>Clostridia</taxon>
        <taxon>Lachnospirales</taxon>
        <taxon>Lachnospiraceae</taxon>
        <taxon>Eisenbergiella</taxon>
    </lineage>
</organism>
<name>A0A9D2QHX7_9FIRM</name>
<proteinExistence type="predicted"/>
<dbReference type="EC" id="2.3.1.-" evidence="2"/>
<dbReference type="InterPro" id="IPR016181">
    <property type="entry name" value="Acyl_CoA_acyltransferase"/>
</dbReference>
<feature type="non-terminal residue" evidence="2">
    <location>
        <position position="1"/>
    </location>
</feature>
<gene>
    <name evidence="2" type="ORF">H9926_02685</name>
</gene>
<feature type="domain" description="N-acetyltransferase" evidence="1">
    <location>
        <begin position="1"/>
        <end position="78"/>
    </location>
</feature>
<reference evidence="2" key="1">
    <citation type="journal article" date="2021" name="PeerJ">
        <title>Extensive microbial diversity within the chicken gut microbiome revealed by metagenomics and culture.</title>
        <authorList>
            <person name="Gilroy R."/>
            <person name="Ravi A."/>
            <person name="Getino M."/>
            <person name="Pursley I."/>
            <person name="Horton D.L."/>
            <person name="Alikhan N.F."/>
            <person name="Baker D."/>
            <person name="Gharbi K."/>
            <person name="Hall N."/>
            <person name="Watson M."/>
            <person name="Adriaenssens E.M."/>
            <person name="Foster-Nyarko E."/>
            <person name="Jarju S."/>
            <person name="Secka A."/>
            <person name="Antonio M."/>
            <person name="Oren A."/>
            <person name="Chaudhuri R.R."/>
            <person name="La Ragione R."/>
            <person name="Hildebrand F."/>
            <person name="Pallen M.J."/>
        </authorList>
    </citation>
    <scope>NUCLEOTIDE SEQUENCE</scope>
    <source>
        <strain evidence="2">ChiBcec1-1630</strain>
    </source>
</reference>
<dbReference type="InterPro" id="IPR000182">
    <property type="entry name" value="GNAT_dom"/>
</dbReference>
<dbReference type="GO" id="GO:0016747">
    <property type="term" value="F:acyltransferase activity, transferring groups other than amino-acyl groups"/>
    <property type="evidence" value="ECO:0007669"/>
    <property type="project" value="InterPro"/>
</dbReference>
<evidence type="ECO:0000259" key="1">
    <source>
        <dbReference type="PROSITE" id="PS51186"/>
    </source>
</evidence>
<accession>A0A9D2QHX7</accession>
<keyword evidence="2" id="KW-0012">Acyltransferase</keyword>
<protein>
    <submittedName>
        <fullName evidence="2">GNAT family N-acetyltransferase</fullName>
        <ecNumber evidence="2">2.3.1.-</ecNumber>
    </submittedName>
</protein>
<sequence length="78" mass="8996">LQGNYLAGIFVEAGSRSKGVGRELLNRVKETHPSFSLHVYAENERAVSFYRREGLTVVSREMEEDTGRMEYTMEWKVP</sequence>
<dbReference type="Pfam" id="PF13673">
    <property type="entry name" value="Acetyltransf_10"/>
    <property type="match status" value="1"/>
</dbReference>
<dbReference type="Gene3D" id="3.40.630.30">
    <property type="match status" value="1"/>
</dbReference>
<dbReference type="SUPFAM" id="SSF55729">
    <property type="entry name" value="Acyl-CoA N-acyltransferases (Nat)"/>
    <property type="match status" value="1"/>
</dbReference>
<evidence type="ECO:0000313" key="3">
    <source>
        <dbReference type="Proteomes" id="UP000823922"/>
    </source>
</evidence>